<dbReference type="EMBL" id="JAOWKX010000008">
    <property type="protein sequence ID" value="MCV2885926.1"/>
    <property type="molecule type" value="Genomic_DNA"/>
</dbReference>
<evidence type="ECO:0000313" key="3">
    <source>
        <dbReference type="Proteomes" id="UP001652504"/>
    </source>
</evidence>
<keyword evidence="1" id="KW-0472">Membrane</keyword>
<dbReference type="Proteomes" id="UP001652504">
    <property type="component" value="Unassembled WGS sequence"/>
</dbReference>
<sequence length="58" mass="6731">MTVLIILAVLFVTLILVVPMLERSKSKFSQEDVAKMSRWIWPLVMILLVTQLIMLMID</sequence>
<organism evidence="2 3">
    <name type="scientific">Fluctibacter corallii</name>
    <dbReference type="NCBI Taxonomy" id="2984329"/>
    <lineage>
        <taxon>Bacteria</taxon>
        <taxon>Pseudomonadati</taxon>
        <taxon>Pseudomonadota</taxon>
        <taxon>Gammaproteobacteria</taxon>
        <taxon>Alteromonadales</taxon>
        <taxon>Alteromonadaceae</taxon>
        <taxon>Fluctibacter</taxon>
    </lineage>
</organism>
<protein>
    <submittedName>
        <fullName evidence="2">Uncharacterized protein</fullName>
    </submittedName>
</protein>
<dbReference type="RefSeq" id="WP_263713218.1">
    <property type="nucleotide sequence ID" value="NZ_JAOWKX010000008.1"/>
</dbReference>
<feature type="transmembrane region" description="Helical" evidence="1">
    <location>
        <begin position="39"/>
        <end position="57"/>
    </location>
</feature>
<comment type="caution">
    <text evidence="2">The sequence shown here is derived from an EMBL/GenBank/DDBJ whole genome shotgun (WGS) entry which is preliminary data.</text>
</comment>
<evidence type="ECO:0000313" key="2">
    <source>
        <dbReference type="EMBL" id="MCV2885926.1"/>
    </source>
</evidence>
<keyword evidence="1" id="KW-1133">Transmembrane helix</keyword>
<gene>
    <name evidence="2" type="ORF">OE749_14635</name>
</gene>
<accession>A0ABT3AB79</accession>
<evidence type="ECO:0000256" key="1">
    <source>
        <dbReference type="SAM" id="Phobius"/>
    </source>
</evidence>
<reference evidence="2 3" key="1">
    <citation type="submission" date="2022-10" db="EMBL/GenBank/DDBJ databases">
        <title>Aestuariibacter sp. AA17 isolated from Montipora capitata coral fragment.</title>
        <authorList>
            <person name="Emsley S.A."/>
            <person name="Pfannmuller K.M."/>
            <person name="Loughran R.M."/>
            <person name="Shlafstein M."/>
            <person name="Papke E."/>
            <person name="Saw J.H."/>
            <person name="Ushijima B."/>
            <person name="Videau P."/>
        </authorList>
    </citation>
    <scope>NUCLEOTIDE SEQUENCE [LARGE SCALE GENOMIC DNA]</scope>
    <source>
        <strain evidence="2 3">AA17</strain>
    </source>
</reference>
<proteinExistence type="predicted"/>
<keyword evidence="3" id="KW-1185">Reference proteome</keyword>
<name>A0ABT3AB79_9ALTE</name>
<keyword evidence="1" id="KW-0812">Transmembrane</keyword>